<dbReference type="Pfam" id="PF00534">
    <property type="entry name" value="Glycos_transf_1"/>
    <property type="match status" value="1"/>
</dbReference>
<protein>
    <submittedName>
        <fullName evidence="4">Rhamnosyltransferase</fullName>
    </submittedName>
</protein>
<dbReference type="InterPro" id="IPR015393">
    <property type="entry name" value="DUF1972"/>
</dbReference>
<evidence type="ECO:0000259" key="3">
    <source>
        <dbReference type="Pfam" id="PF09314"/>
    </source>
</evidence>
<feature type="domain" description="DUF1972" evidence="3">
    <location>
        <begin position="7"/>
        <end position="197"/>
    </location>
</feature>
<sequence>MSNEATRHVYIIGSKGIPAKYGGFETFVEKLTEYQEDIQIQYHVACMTENSAKSGITDKHFEHNGAKCFNIDVPNVGPAKAIYYDVAALKYAINFSKSNEDRAPIFYVLACRIGPFIEKYKKQIQNLGGKLFVNPDGHEWMRAKWSYPVRKYWKYSEGLMVKHADLLVCDSKNIEKYIQNNYKRYHPKTTYIAYGTDTSFSILTENSPEVIEWFKMKEIHENNYYLVVGRFVPENNYEAMIESFMKSDSKKDLIFITNVEMNKFYEKLRRTTNFEKDSRIKFVGTVYNQDLLKYIREKAFAYLHGHEVGGTNPSLLEALASTKLNLLLNVGFNYEVGDNTAIYWEKDSLTEVINSSEKLSENQICKYDSSSTKRVVEIFSWSRIIYSYEKLFVE</sequence>
<feature type="domain" description="Glycosyl transferase family 1" evidence="2">
    <location>
        <begin position="217"/>
        <end position="337"/>
    </location>
</feature>
<evidence type="ECO:0000259" key="2">
    <source>
        <dbReference type="Pfam" id="PF00534"/>
    </source>
</evidence>
<keyword evidence="1" id="KW-0808">Transferase</keyword>
<keyword evidence="5" id="KW-1185">Reference proteome</keyword>
<proteinExistence type="predicted"/>
<dbReference type="NCBIfam" id="NF046071">
    <property type="entry name" value="B1-4RhmsylTfaseCps2T"/>
    <property type="match status" value="1"/>
</dbReference>
<organism evidence="4 5">
    <name type="scientific">Candidatus Enterococcus ferrettii</name>
    <dbReference type="NCBI Taxonomy" id="2815324"/>
    <lineage>
        <taxon>Bacteria</taxon>
        <taxon>Bacillati</taxon>
        <taxon>Bacillota</taxon>
        <taxon>Bacilli</taxon>
        <taxon>Lactobacillales</taxon>
        <taxon>Enterococcaceae</taxon>
        <taxon>Enterococcus</taxon>
    </lineage>
</organism>
<dbReference type="SUPFAM" id="SSF53756">
    <property type="entry name" value="UDP-Glycosyltransferase/glycogen phosphorylase"/>
    <property type="match status" value="1"/>
</dbReference>
<evidence type="ECO:0000313" key="5">
    <source>
        <dbReference type="Proteomes" id="UP000664357"/>
    </source>
</evidence>
<evidence type="ECO:0000256" key="1">
    <source>
        <dbReference type="ARBA" id="ARBA00022679"/>
    </source>
</evidence>
<dbReference type="PANTHER" id="PTHR46401">
    <property type="entry name" value="GLYCOSYLTRANSFERASE WBBK-RELATED"/>
    <property type="match status" value="1"/>
</dbReference>
<gene>
    <name evidence="4" type="ORF">JZO67_000303</name>
</gene>
<reference evidence="4 5" key="2">
    <citation type="submission" date="2024-02" db="EMBL/GenBank/DDBJ databases">
        <title>The Genome Sequence of Enterococcus sp. DIV0159.</title>
        <authorList>
            <person name="Earl A."/>
            <person name="Manson A."/>
            <person name="Gilmore M."/>
            <person name="Sanders J."/>
            <person name="Shea T."/>
            <person name="Howe W."/>
            <person name="Livny J."/>
            <person name="Cuomo C."/>
            <person name="Neafsey D."/>
            <person name="Birren B."/>
        </authorList>
    </citation>
    <scope>NUCLEOTIDE SEQUENCE [LARGE SCALE GENOMIC DNA]</scope>
    <source>
        <strain evidence="4 5">665A</strain>
    </source>
</reference>
<dbReference type="RefSeq" id="WP_207702891.1">
    <property type="nucleotide sequence ID" value="NZ_JAFREL020000001.1"/>
</dbReference>
<reference evidence="4 5" key="1">
    <citation type="submission" date="2021-03" db="EMBL/GenBank/DDBJ databases">
        <authorList>
            <person name="Gilmore M.S."/>
            <person name="Schwartzman J."/>
            <person name="Van Tyne D."/>
            <person name="Martin M."/>
            <person name="Earl A.M."/>
            <person name="Manson A.L."/>
            <person name="Straub T."/>
            <person name="Salamzade R."/>
            <person name="Saavedra J."/>
            <person name="Lebreton F."/>
            <person name="Prichula J."/>
            <person name="Schaufler K."/>
            <person name="Gaca A."/>
            <person name="Sgardioli B."/>
            <person name="Wagenaar J."/>
            <person name="Strong T."/>
        </authorList>
    </citation>
    <scope>NUCLEOTIDE SEQUENCE [LARGE SCALE GENOMIC DNA]</scope>
    <source>
        <strain evidence="4 5">665A</strain>
    </source>
</reference>
<dbReference type="Pfam" id="PF09314">
    <property type="entry name" value="DUF1972"/>
    <property type="match status" value="1"/>
</dbReference>
<dbReference type="PANTHER" id="PTHR46401:SF2">
    <property type="entry name" value="GLYCOSYLTRANSFERASE WBBK-RELATED"/>
    <property type="match status" value="1"/>
</dbReference>
<evidence type="ECO:0000313" key="4">
    <source>
        <dbReference type="EMBL" id="MEO1768392.1"/>
    </source>
</evidence>
<dbReference type="Gene3D" id="3.40.50.2000">
    <property type="entry name" value="Glycogen Phosphorylase B"/>
    <property type="match status" value="2"/>
</dbReference>
<dbReference type="EMBL" id="JAFREL020000001">
    <property type="protein sequence ID" value="MEO1768392.1"/>
    <property type="molecule type" value="Genomic_DNA"/>
</dbReference>
<name>A0ABV0EIC3_9ENTE</name>
<dbReference type="Proteomes" id="UP000664357">
    <property type="component" value="Unassembled WGS sequence"/>
</dbReference>
<accession>A0ABV0EIC3</accession>
<dbReference type="InterPro" id="IPR001296">
    <property type="entry name" value="Glyco_trans_1"/>
</dbReference>
<comment type="caution">
    <text evidence="4">The sequence shown here is derived from an EMBL/GenBank/DDBJ whole genome shotgun (WGS) entry which is preliminary data.</text>
</comment>